<name>A0A917TJE0_9ACTN</name>
<reference evidence="8" key="1">
    <citation type="journal article" date="2014" name="Int. J. Syst. Evol. Microbiol.">
        <title>Complete genome sequence of Corynebacterium casei LMG S-19264T (=DSM 44701T), isolated from a smear-ripened cheese.</title>
        <authorList>
            <consortium name="US DOE Joint Genome Institute (JGI-PGF)"/>
            <person name="Walter F."/>
            <person name="Albersmeier A."/>
            <person name="Kalinowski J."/>
            <person name="Ruckert C."/>
        </authorList>
    </citation>
    <scope>NUCLEOTIDE SEQUENCE</scope>
    <source>
        <strain evidence="8">JCM 19831</strain>
    </source>
</reference>
<feature type="transmembrane region" description="Helical" evidence="6">
    <location>
        <begin position="552"/>
        <end position="570"/>
    </location>
</feature>
<keyword evidence="9" id="KW-1185">Reference proteome</keyword>
<evidence type="ECO:0000313" key="9">
    <source>
        <dbReference type="Proteomes" id="UP000642070"/>
    </source>
</evidence>
<feature type="transmembrane region" description="Helical" evidence="6">
    <location>
        <begin position="662"/>
        <end position="686"/>
    </location>
</feature>
<sequence>MVGLSPPSSGGFAGSFRAPRVHSVGSMHSREHVSGIAARFAIWSARHRALAIVGWLVFVVGVTVLSGHFGTTQAGAGDFGNGESGRADKVIADAGFPVREAGEMVVVRSPVVDDPGARAAAAEVTAAVRATGVTGPVGEPLRSEDGRAVLLTFTVTGDPETAKDRVGPVLDAVAAVQRQHPQLYIGQAGDASADKLIGDDLDEGLNRLSMLSIPVTLGILLVAFGAVVAALLPVVLAVTAVVAAVGLLAFASRLAPTVDTTMHVMLLVGLAVGVDYCLFYIRRERDERRAGADRHRALVVAAQTSGRSVWISGLTVIVAMAGMFFTRDTTFVSFAVGTILVVATAVLGSLTVLPALLSALGDRVDLVRIPGLYRTRAEGRVWGAILRLVLRRPLVSALLATAALGLLAFPALDLRTKGEGVEDLSPSAPITKAFVAIQTSFPGGSDPAEVVVRAPSVTGPAFDAAVADFTRQALATGKLHEPVTVEVNPAGTVAVVRVGLSGSGSDRASEEALAALRGTVAPATLGKLPGAWVGVTGGTAGSKDFNDQLARSMPVVFSFVLGLAFVLLLVSFRSVVVAVTGVVLNLLSVAAAYGMLVYVFQYGHFESLLDFRAADGITNWMPLFLFVILFGLSMDYHVFVVSRIREGHDRGLPTRRAVTEGITRTAGVITSAAAVMVAVFALFATLPIASTKQLGVGLAASVLLDATIIRAVLLPAVMALLGERNWWLPRWLGWLPSVPHEAPAPAERELVTAGR</sequence>
<dbReference type="PANTHER" id="PTHR33406:SF13">
    <property type="entry name" value="MEMBRANE PROTEIN YDFJ"/>
    <property type="match status" value="1"/>
</dbReference>
<feature type="transmembrane region" description="Helical" evidence="6">
    <location>
        <begin position="394"/>
        <end position="412"/>
    </location>
</feature>
<accession>A0A917TJE0</accession>
<feature type="transmembrane region" description="Helical" evidence="6">
    <location>
        <begin position="49"/>
        <end position="69"/>
    </location>
</feature>
<feature type="transmembrane region" description="Helical" evidence="6">
    <location>
        <begin position="331"/>
        <end position="360"/>
    </location>
</feature>
<protein>
    <submittedName>
        <fullName evidence="8">Membrane protein</fullName>
    </submittedName>
</protein>
<evidence type="ECO:0000256" key="6">
    <source>
        <dbReference type="SAM" id="Phobius"/>
    </source>
</evidence>
<dbReference type="Proteomes" id="UP000642070">
    <property type="component" value="Unassembled WGS sequence"/>
</dbReference>
<feature type="transmembrane region" description="Helical" evidence="6">
    <location>
        <begin position="308"/>
        <end position="325"/>
    </location>
</feature>
<dbReference type="EMBL" id="BMPI01000011">
    <property type="protein sequence ID" value="GGM25367.1"/>
    <property type="molecule type" value="Genomic_DNA"/>
</dbReference>
<keyword evidence="3 6" id="KW-0812">Transmembrane</keyword>
<feature type="transmembrane region" description="Helical" evidence="6">
    <location>
        <begin position="698"/>
        <end position="721"/>
    </location>
</feature>
<dbReference type="PROSITE" id="PS50156">
    <property type="entry name" value="SSD"/>
    <property type="match status" value="1"/>
</dbReference>
<feature type="transmembrane region" description="Helical" evidence="6">
    <location>
        <begin position="577"/>
        <end position="600"/>
    </location>
</feature>
<dbReference type="AlphaFoldDB" id="A0A917TJE0"/>
<organism evidence="8 9">
    <name type="scientific">Dactylosporangium sucinum</name>
    <dbReference type="NCBI Taxonomy" id="1424081"/>
    <lineage>
        <taxon>Bacteria</taxon>
        <taxon>Bacillati</taxon>
        <taxon>Actinomycetota</taxon>
        <taxon>Actinomycetes</taxon>
        <taxon>Micromonosporales</taxon>
        <taxon>Micromonosporaceae</taxon>
        <taxon>Dactylosporangium</taxon>
    </lineage>
</organism>
<dbReference type="InterPro" id="IPR000731">
    <property type="entry name" value="SSD"/>
</dbReference>
<proteinExistence type="predicted"/>
<feature type="domain" description="SSD" evidence="7">
    <location>
        <begin position="230"/>
        <end position="359"/>
    </location>
</feature>
<evidence type="ECO:0000256" key="1">
    <source>
        <dbReference type="ARBA" id="ARBA00004651"/>
    </source>
</evidence>
<dbReference type="SUPFAM" id="SSF82866">
    <property type="entry name" value="Multidrug efflux transporter AcrB transmembrane domain"/>
    <property type="match status" value="2"/>
</dbReference>
<dbReference type="GO" id="GO:0005886">
    <property type="term" value="C:plasma membrane"/>
    <property type="evidence" value="ECO:0007669"/>
    <property type="project" value="UniProtKB-SubCell"/>
</dbReference>
<comment type="caution">
    <text evidence="8">The sequence shown here is derived from an EMBL/GenBank/DDBJ whole genome shotgun (WGS) entry which is preliminary data.</text>
</comment>
<keyword evidence="4 6" id="KW-1133">Transmembrane helix</keyword>
<keyword evidence="5 6" id="KW-0472">Membrane</keyword>
<dbReference type="Gene3D" id="1.20.1640.10">
    <property type="entry name" value="Multidrug efflux transporter AcrB transmembrane domain"/>
    <property type="match status" value="2"/>
</dbReference>
<reference evidence="8" key="2">
    <citation type="submission" date="2020-09" db="EMBL/GenBank/DDBJ databases">
        <authorList>
            <person name="Sun Q."/>
            <person name="Ohkuma M."/>
        </authorList>
    </citation>
    <scope>NUCLEOTIDE SEQUENCE</scope>
    <source>
        <strain evidence="8">JCM 19831</strain>
    </source>
</reference>
<evidence type="ECO:0000256" key="2">
    <source>
        <dbReference type="ARBA" id="ARBA00022475"/>
    </source>
</evidence>
<evidence type="ECO:0000313" key="8">
    <source>
        <dbReference type="EMBL" id="GGM25367.1"/>
    </source>
</evidence>
<dbReference type="Pfam" id="PF03176">
    <property type="entry name" value="MMPL"/>
    <property type="match status" value="2"/>
</dbReference>
<evidence type="ECO:0000256" key="4">
    <source>
        <dbReference type="ARBA" id="ARBA00022989"/>
    </source>
</evidence>
<feature type="transmembrane region" description="Helical" evidence="6">
    <location>
        <begin position="262"/>
        <end position="281"/>
    </location>
</feature>
<evidence type="ECO:0000256" key="3">
    <source>
        <dbReference type="ARBA" id="ARBA00022692"/>
    </source>
</evidence>
<evidence type="ECO:0000256" key="5">
    <source>
        <dbReference type="ARBA" id="ARBA00023136"/>
    </source>
</evidence>
<comment type="subcellular location">
    <subcellularLocation>
        <location evidence="1">Cell membrane</location>
        <topology evidence="1">Multi-pass membrane protein</topology>
    </subcellularLocation>
</comment>
<feature type="transmembrane region" description="Helical" evidence="6">
    <location>
        <begin position="620"/>
        <end position="641"/>
    </location>
</feature>
<evidence type="ECO:0000259" key="7">
    <source>
        <dbReference type="PROSITE" id="PS50156"/>
    </source>
</evidence>
<dbReference type="InterPro" id="IPR004869">
    <property type="entry name" value="MMPL_dom"/>
</dbReference>
<dbReference type="InterPro" id="IPR050545">
    <property type="entry name" value="Mycobact_MmpL"/>
</dbReference>
<keyword evidence="2" id="KW-1003">Cell membrane</keyword>
<gene>
    <name evidence="8" type="ORF">GCM10007977_028140</name>
</gene>
<feature type="transmembrane region" description="Helical" evidence="6">
    <location>
        <begin position="217"/>
        <end position="250"/>
    </location>
</feature>
<dbReference type="PANTHER" id="PTHR33406">
    <property type="entry name" value="MEMBRANE PROTEIN MJ1562-RELATED"/>
    <property type="match status" value="1"/>
</dbReference>